<dbReference type="Gene3D" id="2.40.480.10">
    <property type="entry name" value="Allene oxide cyclase-like"/>
    <property type="match status" value="1"/>
</dbReference>
<evidence type="ECO:0000313" key="6">
    <source>
        <dbReference type="Proteomes" id="UP000623129"/>
    </source>
</evidence>
<dbReference type="Proteomes" id="UP000623129">
    <property type="component" value="Unassembled WGS sequence"/>
</dbReference>
<gene>
    <name evidence="5" type="ORF">FCM35_KLT18353</name>
</gene>
<proteinExistence type="inferred from homology"/>
<keyword evidence="3 4" id="KW-0964">Secreted</keyword>
<comment type="subunit">
    <text evidence="2 4">Homodimer.</text>
</comment>
<keyword evidence="4" id="KW-0732">Signal</keyword>
<comment type="subcellular location">
    <subcellularLocation>
        <location evidence="4">Secreted</location>
        <location evidence="4">Extracellular space</location>
        <location evidence="4">Apoplast</location>
    </subcellularLocation>
</comment>
<sequence>MASLNAKSNLLLLSLLFLSLTTLLTSADKKPVHLHFYMQEKVTDPNATAIVVAKGPIPLPGTPYRFGDIAVVDNALTKGPYLDSGLVGQAQGLFTVMKSDLSVIWTFNIVFTYGENNGSTVAILGRDAITQPSRELTVVGGSGIFHMAQGYLLIKTYSVNIASGDAVLELDLYVYPFKK</sequence>
<name>A0A833VGF1_9POAL</name>
<reference evidence="5" key="1">
    <citation type="submission" date="2020-01" db="EMBL/GenBank/DDBJ databases">
        <title>Genome sequence of Kobresia littledalei, the first chromosome-level genome in the family Cyperaceae.</title>
        <authorList>
            <person name="Qu G."/>
        </authorList>
    </citation>
    <scope>NUCLEOTIDE SEQUENCE</scope>
    <source>
        <strain evidence="5">C.B.Clarke</strain>
        <tissue evidence="5">Leaf</tissue>
    </source>
</reference>
<feature type="chain" id="PRO_5033107541" description="Dirigent protein" evidence="4">
    <location>
        <begin position="28"/>
        <end position="179"/>
    </location>
</feature>
<organism evidence="5 6">
    <name type="scientific">Carex littledalei</name>
    <dbReference type="NCBI Taxonomy" id="544730"/>
    <lineage>
        <taxon>Eukaryota</taxon>
        <taxon>Viridiplantae</taxon>
        <taxon>Streptophyta</taxon>
        <taxon>Embryophyta</taxon>
        <taxon>Tracheophyta</taxon>
        <taxon>Spermatophyta</taxon>
        <taxon>Magnoliopsida</taxon>
        <taxon>Liliopsida</taxon>
        <taxon>Poales</taxon>
        <taxon>Cyperaceae</taxon>
        <taxon>Cyperoideae</taxon>
        <taxon>Cariceae</taxon>
        <taxon>Carex</taxon>
        <taxon>Carex subgen. Euthyceras</taxon>
    </lineage>
</organism>
<evidence type="ECO:0000256" key="1">
    <source>
        <dbReference type="ARBA" id="ARBA00010746"/>
    </source>
</evidence>
<comment type="caution">
    <text evidence="5">The sequence shown here is derived from an EMBL/GenBank/DDBJ whole genome shotgun (WGS) entry which is preliminary data.</text>
</comment>
<dbReference type="Pfam" id="PF03018">
    <property type="entry name" value="Dirigent"/>
    <property type="match status" value="1"/>
</dbReference>
<dbReference type="AlphaFoldDB" id="A0A833VGF1"/>
<feature type="signal peptide" evidence="4">
    <location>
        <begin position="1"/>
        <end position="27"/>
    </location>
</feature>
<keyword evidence="6" id="KW-1185">Reference proteome</keyword>
<evidence type="ECO:0000256" key="2">
    <source>
        <dbReference type="ARBA" id="ARBA00011738"/>
    </source>
</evidence>
<dbReference type="OrthoDB" id="1864232at2759"/>
<keyword evidence="4" id="KW-0052">Apoplast</keyword>
<evidence type="ECO:0000313" key="5">
    <source>
        <dbReference type="EMBL" id="KAF3337766.1"/>
    </source>
</evidence>
<comment type="similarity">
    <text evidence="1 4">Belongs to the plant dirigent protein family.</text>
</comment>
<evidence type="ECO:0000256" key="3">
    <source>
        <dbReference type="ARBA" id="ARBA00022525"/>
    </source>
</evidence>
<protein>
    <recommendedName>
        <fullName evidence="4">Dirigent protein</fullName>
    </recommendedName>
</protein>
<dbReference type="InterPro" id="IPR004265">
    <property type="entry name" value="Dirigent"/>
</dbReference>
<evidence type="ECO:0000256" key="4">
    <source>
        <dbReference type="RuleBase" id="RU363099"/>
    </source>
</evidence>
<dbReference type="GO" id="GO:0048046">
    <property type="term" value="C:apoplast"/>
    <property type="evidence" value="ECO:0007669"/>
    <property type="project" value="UniProtKB-SubCell"/>
</dbReference>
<comment type="function">
    <text evidence="4">Dirigent proteins impart stereoselectivity on the phenoxy radical-coupling reaction, yielding optically active lignans from two molecules of coniferyl alcohol in the biosynthesis of lignans, flavonolignans, and alkaloids and thus plays a central role in plant secondary metabolism.</text>
</comment>
<dbReference type="PANTHER" id="PTHR21495">
    <property type="entry name" value="NUCLEOPORIN-RELATED"/>
    <property type="match status" value="1"/>
</dbReference>
<accession>A0A833VGF1</accession>
<dbReference type="EMBL" id="SWLB01000006">
    <property type="protein sequence ID" value="KAF3337766.1"/>
    <property type="molecule type" value="Genomic_DNA"/>
</dbReference>
<dbReference type="GO" id="GO:0009699">
    <property type="term" value="P:phenylpropanoid biosynthetic process"/>
    <property type="evidence" value="ECO:0007669"/>
    <property type="project" value="UniProtKB-ARBA"/>
</dbReference>
<dbReference type="InterPro" id="IPR044859">
    <property type="entry name" value="Allene_oxi_cyc_Dirigent"/>
</dbReference>